<evidence type="ECO:0000256" key="14">
    <source>
        <dbReference type="ARBA" id="ARBA00048988"/>
    </source>
</evidence>
<dbReference type="GO" id="GO:0003677">
    <property type="term" value="F:DNA binding"/>
    <property type="evidence" value="ECO:0007669"/>
    <property type="project" value="UniProtKB-KW"/>
</dbReference>
<dbReference type="GO" id="GO:0006281">
    <property type="term" value="P:DNA repair"/>
    <property type="evidence" value="ECO:0007669"/>
    <property type="project" value="UniProtKB-UniRule"/>
</dbReference>
<dbReference type="InterPro" id="IPR047112">
    <property type="entry name" value="RecG/Mfd"/>
</dbReference>
<dbReference type="PROSITE" id="PS51192">
    <property type="entry name" value="HELICASE_ATP_BIND_1"/>
    <property type="match status" value="1"/>
</dbReference>
<comment type="function">
    <text evidence="15">Plays a critical role in recombination and DNA repair. Helps process Holliday junction intermediates to mature products by catalyzing branch migration. Has replication fork regression activity, unwinds stalled or blocked replication forks to make a HJ that can be resolved. Has a DNA unwinding activity characteristic of a DNA helicase with 3'-5' polarity.</text>
</comment>
<evidence type="ECO:0000256" key="4">
    <source>
        <dbReference type="ARBA" id="ARBA00022763"/>
    </source>
</evidence>
<evidence type="ECO:0000256" key="10">
    <source>
        <dbReference type="ARBA" id="ARBA00023204"/>
    </source>
</evidence>
<evidence type="ECO:0000313" key="18">
    <source>
        <dbReference type="EMBL" id="OGG41714.1"/>
    </source>
</evidence>
<evidence type="ECO:0000256" key="8">
    <source>
        <dbReference type="ARBA" id="ARBA00023125"/>
    </source>
</evidence>
<dbReference type="Pfam" id="PF19833">
    <property type="entry name" value="RecG_dom3_C"/>
    <property type="match status" value="1"/>
</dbReference>
<evidence type="ECO:0000256" key="15">
    <source>
        <dbReference type="RuleBase" id="RU363016"/>
    </source>
</evidence>
<keyword evidence="4 15" id="KW-0227">DNA damage</keyword>
<dbReference type="NCBIfam" id="NF008168">
    <property type="entry name" value="PRK10917.2-2"/>
    <property type="match status" value="1"/>
</dbReference>
<sequence length="701" mass="79975">MTAYFLSRLKNLGIKTVGDLLRHLPVRYEDFRETYNIADLQPNQEATIHGIIKKVSNRHAWKRRMVITEAIIEDETGRIRAVWFNQSYIQNQLKIGNACSLSGKIKTANDELQLVNPLFERGGQPEENLRHTGRLVPIYPETRGLTSKGIRYYITLALDALEKLRDPLPTNILEKEDFPSLENAIHDIHFPNKEEDSNRARKRFIFEDLFLLQLYNIDQKLQLAAEHAPAIPIQTEEVRALLQTLPFELTVSQKKSLWKIMQDAEKSSPMNRLLQGDVGSGKTIIVAIIAILAGKKGYQTALMAPTEILARQHYQTLIKLFPLFESGIALITGSEARISYGSGLETKTKKEEIVRLISENKIKIAIGTHALIQKNIAFKNLALIIIDEQHRFGVRQRAELTRRGEKNLPTYKPANLQTIPHFLSMSATPIPRTLSLTLWGDLNLSLITELPKNRKPIITKAVSPKNRKRAYAFIQNEIRKGRQAFVICPRIEKTDSESSSNSSPNLEIKYVTEEYNKLSKEIFPNLKIEMLHGKMKPKEKENIMRRFKEGKANVLVSTSVVEVGVDIPNATVMMIEGAEQFGLAQLYQFRGRVGRGEHQSFCFLFTEQESEATKRRLEFVATAKNGLELAEYDLKLRGPGEFLGEVQTGMPDIAMKALQHPKLVNVAREYAKELLEKDKTLISHPFLKKKLTDFQIRIHWE</sequence>
<keyword evidence="5 15" id="KW-0378">Hydrolase</keyword>
<comment type="caution">
    <text evidence="18">The sequence shown here is derived from an EMBL/GenBank/DDBJ whole genome shotgun (WGS) entry which is preliminary data.</text>
</comment>
<dbReference type="Proteomes" id="UP000176996">
    <property type="component" value="Unassembled WGS sequence"/>
</dbReference>
<organism evidence="18 19">
    <name type="scientific">Candidatus Jorgensenbacteria bacterium RIFCSPLOWO2_01_FULL_45_25b</name>
    <dbReference type="NCBI Taxonomy" id="1798471"/>
    <lineage>
        <taxon>Bacteria</taxon>
        <taxon>Candidatus Joergenseniibacteriota</taxon>
    </lineage>
</organism>
<evidence type="ECO:0000256" key="12">
    <source>
        <dbReference type="ARBA" id="ARBA00034617"/>
    </source>
</evidence>
<reference evidence="18 19" key="1">
    <citation type="journal article" date="2016" name="Nat. Commun.">
        <title>Thousands of microbial genomes shed light on interconnected biogeochemical processes in an aquifer system.</title>
        <authorList>
            <person name="Anantharaman K."/>
            <person name="Brown C.T."/>
            <person name="Hug L.A."/>
            <person name="Sharon I."/>
            <person name="Castelle C.J."/>
            <person name="Probst A.J."/>
            <person name="Thomas B.C."/>
            <person name="Singh A."/>
            <person name="Wilkins M.J."/>
            <person name="Karaoz U."/>
            <person name="Brodie E.L."/>
            <person name="Williams K.H."/>
            <person name="Hubbard S.S."/>
            <person name="Banfield J.F."/>
        </authorList>
    </citation>
    <scope>NUCLEOTIDE SEQUENCE [LARGE SCALE GENOMIC DNA]</scope>
</reference>
<dbReference type="Pfam" id="PF17191">
    <property type="entry name" value="RecG_wedge"/>
    <property type="match status" value="1"/>
</dbReference>
<dbReference type="EC" id="5.6.2.4" evidence="13 15"/>
<keyword evidence="6 15" id="KW-0347">Helicase</keyword>
<dbReference type="AlphaFoldDB" id="A0A1F6BXN2"/>
<dbReference type="GO" id="GO:0006310">
    <property type="term" value="P:DNA recombination"/>
    <property type="evidence" value="ECO:0007669"/>
    <property type="project" value="UniProtKB-UniRule"/>
</dbReference>
<dbReference type="Gene3D" id="2.40.50.140">
    <property type="entry name" value="Nucleic acid-binding proteins"/>
    <property type="match status" value="1"/>
</dbReference>
<evidence type="ECO:0000313" key="19">
    <source>
        <dbReference type="Proteomes" id="UP000176996"/>
    </source>
</evidence>
<dbReference type="PANTHER" id="PTHR47964:SF1">
    <property type="entry name" value="ATP-DEPENDENT DNA HELICASE HOMOLOG RECG, CHLOROPLASTIC"/>
    <property type="match status" value="1"/>
</dbReference>
<dbReference type="PROSITE" id="PS51194">
    <property type="entry name" value="HELICASE_CTER"/>
    <property type="match status" value="1"/>
</dbReference>
<dbReference type="InterPro" id="IPR001650">
    <property type="entry name" value="Helicase_C-like"/>
</dbReference>
<evidence type="ECO:0000256" key="7">
    <source>
        <dbReference type="ARBA" id="ARBA00022840"/>
    </source>
</evidence>
<feature type="domain" description="Helicase ATP-binding" evidence="16">
    <location>
        <begin position="263"/>
        <end position="447"/>
    </location>
</feature>
<dbReference type="InterPro" id="IPR012340">
    <property type="entry name" value="NA-bd_OB-fold"/>
</dbReference>
<name>A0A1F6BXN2_9BACT</name>
<dbReference type="InterPro" id="IPR033454">
    <property type="entry name" value="RecG_wedge"/>
</dbReference>
<keyword evidence="8" id="KW-0238">DNA-binding</keyword>
<dbReference type="InterPro" id="IPR011545">
    <property type="entry name" value="DEAD/DEAH_box_helicase_dom"/>
</dbReference>
<keyword evidence="11" id="KW-0413">Isomerase</keyword>
<accession>A0A1F6BXN2</accession>
<dbReference type="SUPFAM" id="SSF50249">
    <property type="entry name" value="Nucleic acid-binding proteins"/>
    <property type="match status" value="1"/>
</dbReference>
<dbReference type="EMBL" id="MFKK01000010">
    <property type="protein sequence ID" value="OGG41714.1"/>
    <property type="molecule type" value="Genomic_DNA"/>
</dbReference>
<dbReference type="InterPro" id="IPR004609">
    <property type="entry name" value="ATP-dep_DNA_helicase_RecG"/>
</dbReference>
<dbReference type="Pfam" id="PF00270">
    <property type="entry name" value="DEAD"/>
    <property type="match status" value="1"/>
</dbReference>
<dbReference type="InterPro" id="IPR014001">
    <property type="entry name" value="Helicase_ATP-bd"/>
</dbReference>
<dbReference type="InterPro" id="IPR027417">
    <property type="entry name" value="P-loop_NTPase"/>
</dbReference>
<keyword evidence="9 15" id="KW-0233">DNA recombination</keyword>
<dbReference type="SMART" id="SM00490">
    <property type="entry name" value="HELICc"/>
    <property type="match status" value="1"/>
</dbReference>
<comment type="catalytic activity">
    <reaction evidence="14 15">
        <text>ATP + H2O = ADP + phosphate + H(+)</text>
        <dbReference type="Rhea" id="RHEA:13065"/>
        <dbReference type="ChEBI" id="CHEBI:15377"/>
        <dbReference type="ChEBI" id="CHEBI:15378"/>
        <dbReference type="ChEBI" id="CHEBI:30616"/>
        <dbReference type="ChEBI" id="CHEBI:43474"/>
        <dbReference type="ChEBI" id="CHEBI:456216"/>
        <dbReference type="EC" id="5.6.2.4"/>
    </reaction>
</comment>
<keyword evidence="10 15" id="KW-0234">DNA repair</keyword>
<evidence type="ECO:0000256" key="2">
    <source>
        <dbReference type="ARBA" id="ARBA00017846"/>
    </source>
</evidence>
<dbReference type="GO" id="GO:0016887">
    <property type="term" value="F:ATP hydrolysis activity"/>
    <property type="evidence" value="ECO:0007669"/>
    <property type="project" value="RHEA"/>
</dbReference>
<gene>
    <name evidence="18" type="ORF">A3A21_03795</name>
</gene>
<protein>
    <recommendedName>
        <fullName evidence="2 15">ATP-dependent DNA helicase RecG</fullName>
        <ecNumber evidence="13 15">5.6.2.4</ecNumber>
    </recommendedName>
</protein>
<dbReference type="PANTHER" id="PTHR47964">
    <property type="entry name" value="ATP-DEPENDENT DNA HELICASE HOMOLOG RECG, CHLOROPLASTIC"/>
    <property type="match status" value="1"/>
</dbReference>
<evidence type="ECO:0000259" key="16">
    <source>
        <dbReference type="PROSITE" id="PS51192"/>
    </source>
</evidence>
<dbReference type="InterPro" id="IPR045562">
    <property type="entry name" value="RecG_dom3_C"/>
</dbReference>
<dbReference type="SUPFAM" id="SSF52540">
    <property type="entry name" value="P-loop containing nucleoside triphosphate hydrolases"/>
    <property type="match status" value="2"/>
</dbReference>
<evidence type="ECO:0000256" key="1">
    <source>
        <dbReference type="ARBA" id="ARBA00007504"/>
    </source>
</evidence>
<evidence type="ECO:0000256" key="3">
    <source>
        <dbReference type="ARBA" id="ARBA00022741"/>
    </source>
</evidence>
<dbReference type="Gene3D" id="3.40.50.300">
    <property type="entry name" value="P-loop containing nucleotide triphosphate hydrolases"/>
    <property type="match status" value="2"/>
</dbReference>
<keyword evidence="7 15" id="KW-0067">ATP-binding</keyword>
<evidence type="ECO:0000256" key="13">
    <source>
        <dbReference type="ARBA" id="ARBA00034808"/>
    </source>
</evidence>
<dbReference type="SMART" id="SM00487">
    <property type="entry name" value="DEXDc"/>
    <property type="match status" value="1"/>
</dbReference>
<evidence type="ECO:0000259" key="17">
    <source>
        <dbReference type="PROSITE" id="PS51194"/>
    </source>
</evidence>
<dbReference type="GO" id="GO:0005524">
    <property type="term" value="F:ATP binding"/>
    <property type="evidence" value="ECO:0007669"/>
    <property type="project" value="UniProtKB-KW"/>
</dbReference>
<dbReference type="Pfam" id="PF00271">
    <property type="entry name" value="Helicase_C"/>
    <property type="match status" value="1"/>
</dbReference>
<evidence type="ECO:0000256" key="6">
    <source>
        <dbReference type="ARBA" id="ARBA00022806"/>
    </source>
</evidence>
<comment type="similarity">
    <text evidence="1 15">Belongs to the helicase family. RecG subfamily.</text>
</comment>
<dbReference type="NCBIfam" id="TIGR00643">
    <property type="entry name" value="recG"/>
    <property type="match status" value="1"/>
</dbReference>
<feature type="domain" description="Helicase C-terminal" evidence="17">
    <location>
        <begin position="466"/>
        <end position="635"/>
    </location>
</feature>
<dbReference type="NCBIfam" id="NF008165">
    <property type="entry name" value="PRK10917.1-3"/>
    <property type="match status" value="1"/>
</dbReference>
<dbReference type="GO" id="GO:0043138">
    <property type="term" value="F:3'-5' DNA helicase activity"/>
    <property type="evidence" value="ECO:0007669"/>
    <property type="project" value="UniProtKB-EC"/>
</dbReference>
<evidence type="ECO:0000256" key="9">
    <source>
        <dbReference type="ARBA" id="ARBA00023172"/>
    </source>
</evidence>
<comment type="catalytic activity">
    <reaction evidence="12 15">
        <text>Couples ATP hydrolysis with the unwinding of duplex DNA by translocating in the 3'-5' direction.</text>
        <dbReference type="EC" id="5.6.2.4"/>
    </reaction>
</comment>
<keyword evidence="3 15" id="KW-0547">Nucleotide-binding</keyword>
<dbReference type="CDD" id="cd04488">
    <property type="entry name" value="RecG_wedge_OBF"/>
    <property type="match status" value="1"/>
</dbReference>
<evidence type="ECO:0000256" key="5">
    <source>
        <dbReference type="ARBA" id="ARBA00022801"/>
    </source>
</evidence>
<proteinExistence type="inferred from homology"/>
<evidence type="ECO:0000256" key="11">
    <source>
        <dbReference type="ARBA" id="ARBA00023235"/>
    </source>
</evidence>
<dbReference type="STRING" id="1798471.A3A21_03795"/>